<evidence type="ECO:0000256" key="1">
    <source>
        <dbReference type="SAM" id="MobiDB-lite"/>
    </source>
</evidence>
<accession>A0A6L4WSP0</accession>
<evidence type="ECO:0000256" key="2">
    <source>
        <dbReference type="SAM" id="SignalP"/>
    </source>
</evidence>
<evidence type="ECO:0000313" key="6">
    <source>
        <dbReference type="Proteomes" id="UP000472839"/>
    </source>
</evidence>
<protein>
    <recommendedName>
        <fullName evidence="7">Pentapeptide MXKDX repeat protein</fullName>
    </recommendedName>
</protein>
<evidence type="ECO:0000313" key="4">
    <source>
        <dbReference type="EMBL" id="KAB7891949.1"/>
    </source>
</evidence>
<dbReference type="AlphaFoldDB" id="A0A6L4WSP0"/>
<dbReference type="Proteomes" id="UP000472839">
    <property type="component" value="Unassembled WGS sequence"/>
</dbReference>
<keyword evidence="5" id="KW-1185">Reference proteome</keyword>
<organism evidence="3 6">
    <name type="scientific">Poseidonibacter ostreae</name>
    <dbReference type="NCBI Taxonomy" id="2654171"/>
    <lineage>
        <taxon>Bacteria</taxon>
        <taxon>Pseudomonadati</taxon>
        <taxon>Campylobacterota</taxon>
        <taxon>Epsilonproteobacteria</taxon>
        <taxon>Campylobacterales</taxon>
        <taxon>Arcobacteraceae</taxon>
        <taxon>Poseidonibacter</taxon>
    </lineage>
</organism>
<evidence type="ECO:0000313" key="3">
    <source>
        <dbReference type="EMBL" id="KAB7889016.1"/>
    </source>
</evidence>
<sequence length="100" mass="10987">MKKLSTILLGLGLLAGSALYAGGSHSDEHSTKVESSNDHMGNHMHEGKMTNHMNADGMPDKEVKKEVNDHMGNHMHEGKMTNHMNKDGMSDAEMNSKKDK</sequence>
<feature type="region of interest" description="Disordered" evidence="1">
    <location>
        <begin position="72"/>
        <end position="100"/>
    </location>
</feature>
<feature type="chain" id="PRO_5027087700" description="Pentapeptide MXKDX repeat protein" evidence="2">
    <location>
        <begin position="21"/>
        <end position="100"/>
    </location>
</feature>
<feature type="region of interest" description="Disordered" evidence="1">
    <location>
        <begin position="22"/>
        <end position="59"/>
    </location>
</feature>
<dbReference type="EMBL" id="WFKJ01000010">
    <property type="protein sequence ID" value="KAB7891949.1"/>
    <property type="molecule type" value="Genomic_DNA"/>
</dbReference>
<feature type="compositionally biased region" description="Basic and acidic residues" evidence="1">
    <location>
        <begin position="25"/>
        <end position="49"/>
    </location>
</feature>
<name>A0A6L4WSP0_9BACT</name>
<dbReference type="RefSeq" id="WP_152188962.1">
    <property type="nucleotide sequence ID" value="NZ_WFKI01000058.1"/>
</dbReference>
<keyword evidence="2" id="KW-0732">Signal</keyword>
<proteinExistence type="predicted"/>
<feature type="signal peptide" evidence="2">
    <location>
        <begin position="1"/>
        <end position="20"/>
    </location>
</feature>
<evidence type="ECO:0008006" key="7">
    <source>
        <dbReference type="Google" id="ProtNLM"/>
    </source>
</evidence>
<dbReference type="EMBL" id="WFKK01000018">
    <property type="protein sequence ID" value="KAB7889016.1"/>
    <property type="molecule type" value="Genomic_DNA"/>
</dbReference>
<evidence type="ECO:0000313" key="5">
    <source>
        <dbReference type="Proteomes" id="UP000461010"/>
    </source>
</evidence>
<gene>
    <name evidence="4" type="ORF">GBG18_04995</name>
    <name evidence="3" type="ORF">GBG19_07445</name>
</gene>
<comment type="caution">
    <text evidence="3">The sequence shown here is derived from an EMBL/GenBank/DDBJ whole genome shotgun (WGS) entry which is preliminary data.</text>
</comment>
<reference evidence="5 6" key="1">
    <citation type="submission" date="2019-10" db="EMBL/GenBank/DDBJ databases">
        <title>Poseidonibacter ostreae sp. nov., isolated from the gut of the Ostrea denselamellosa.</title>
        <authorList>
            <person name="Choi A."/>
        </authorList>
    </citation>
    <scope>NUCLEOTIDE SEQUENCE [LARGE SCALE GENOMIC DNA]</scope>
    <source>
        <strain evidence="3 6">SJOD-M-33</strain>
        <strain evidence="4 5">SJOD-M-5</strain>
    </source>
</reference>
<dbReference type="Proteomes" id="UP000461010">
    <property type="component" value="Unassembled WGS sequence"/>
</dbReference>